<dbReference type="OrthoDB" id="138803at2"/>
<evidence type="ECO:0008006" key="3">
    <source>
        <dbReference type="Google" id="ProtNLM"/>
    </source>
</evidence>
<proteinExistence type="predicted"/>
<evidence type="ECO:0000313" key="2">
    <source>
        <dbReference type="Proteomes" id="UP000008363"/>
    </source>
</evidence>
<name>K6VZI4_9ACTN</name>
<dbReference type="eggNOG" id="COG4942">
    <property type="taxonomic scope" value="Bacteria"/>
</dbReference>
<dbReference type="Proteomes" id="UP000008363">
    <property type="component" value="Unassembled WGS sequence"/>
</dbReference>
<dbReference type="EMBL" id="BAHC01000169">
    <property type="protein sequence ID" value="GAB92300.1"/>
    <property type="molecule type" value="Genomic_DNA"/>
</dbReference>
<accession>K6VZI4</accession>
<protein>
    <recommendedName>
        <fullName evidence="3">DUF3375 domain-containing protein</fullName>
    </recommendedName>
</protein>
<dbReference type="Pfam" id="PF11855">
    <property type="entry name" value="DUF3375"/>
    <property type="match status" value="1"/>
</dbReference>
<dbReference type="InterPro" id="IPR021804">
    <property type="entry name" value="DUF3375"/>
</dbReference>
<keyword evidence="2" id="KW-1185">Reference proteome</keyword>
<dbReference type="AlphaFoldDB" id="K6VZI4"/>
<gene>
    <name evidence="1" type="ORF">GORHZ_169_00460</name>
</gene>
<organism evidence="1 2">
    <name type="scientific">Gordonia rhizosphera NBRC 16068</name>
    <dbReference type="NCBI Taxonomy" id="1108045"/>
    <lineage>
        <taxon>Bacteria</taxon>
        <taxon>Bacillati</taxon>
        <taxon>Actinomycetota</taxon>
        <taxon>Actinomycetes</taxon>
        <taxon>Mycobacteriales</taxon>
        <taxon>Gordoniaceae</taxon>
        <taxon>Gordonia</taxon>
    </lineage>
</organism>
<reference evidence="1 2" key="1">
    <citation type="submission" date="2012-08" db="EMBL/GenBank/DDBJ databases">
        <title>Whole genome shotgun sequence of Gordonia rhizosphera NBRC 16068.</title>
        <authorList>
            <person name="Takarada H."/>
            <person name="Isaki S."/>
            <person name="Hosoyama A."/>
            <person name="Tsuchikane K."/>
            <person name="Katsumata H."/>
            <person name="Baba S."/>
            <person name="Ohji S."/>
            <person name="Yamazaki S."/>
            <person name="Fujita N."/>
        </authorList>
    </citation>
    <scope>NUCLEOTIDE SEQUENCE [LARGE SCALE GENOMIC DNA]</scope>
    <source>
        <strain evidence="1 2">NBRC 16068</strain>
    </source>
</reference>
<dbReference type="RefSeq" id="WP_006336591.1">
    <property type="nucleotide sequence ID" value="NZ_BAHC01000169.1"/>
</dbReference>
<evidence type="ECO:0000313" key="1">
    <source>
        <dbReference type="EMBL" id="GAB92300.1"/>
    </source>
</evidence>
<sequence length="480" mass="54168">MDFDAFGSLWERHPAWRLLRAHNSPLILAFLGNFFVEGNRGATSASDLATALDDLLYDLNIAVPTEDGQARFPKEPRAYLEDWSATEAGFLRRFYPPGDDEVHYEVTPAFEKAYAFVVSLQGRSFVGTESRLHTVVELLRQIVHGTEADPEIRLAELRRRRAEIDAEIAAVESGDVAVLDSTGVRDRYQQLASTARDLLSDFREVEDNFRLLDRTAREKIASWDGPKGELLAELVGSRSEIAGSDQGRSFQSFYEFLLSDARQTELSDLLAKVSSLDIVDADRRIRGIHHDWSEAADRTQRTVRQISEQLRQFLDDQVWLENRRVLDLVRSVESTALEIRGEEPGFGLEVDQPGIEISLPFERPLYQQPAVVTVESRVDDATEQVDADLLFTQTFVDQARLAANIRNILPERSSALLSDVVTMYPIEQGAAEIVGYLALGDDDVSVDIDDTDEMLLEYPDPDDPDTTKRARLPRVTVRRR</sequence>
<comment type="caution">
    <text evidence="1">The sequence shown here is derived from an EMBL/GenBank/DDBJ whole genome shotgun (WGS) entry which is preliminary data.</text>
</comment>
<dbReference type="STRING" id="1108045.GORHZ_169_00460"/>